<dbReference type="AlphaFoldDB" id="A0A0E9QFL6"/>
<protein>
    <submittedName>
        <fullName evidence="1">Uncharacterized protein</fullName>
    </submittedName>
</protein>
<organism evidence="1">
    <name type="scientific">Anguilla anguilla</name>
    <name type="common">European freshwater eel</name>
    <name type="synonym">Muraena anguilla</name>
    <dbReference type="NCBI Taxonomy" id="7936"/>
    <lineage>
        <taxon>Eukaryota</taxon>
        <taxon>Metazoa</taxon>
        <taxon>Chordata</taxon>
        <taxon>Craniata</taxon>
        <taxon>Vertebrata</taxon>
        <taxon>Euteleostomi</taxon>
        <taxon>Actinopterygii</taxon>
        <taxon>Neopterygii</taxon>
        <taxon>Teleostei</taxon>
        <taxon>Anguilliformes</taxon>
        <taxon>Anguillidae</taxon>
        <taxon>Anguilla</taxon>
    </lineage>
</organism>
<reference evidence="1" key="1">
    <citation type="submission" date="2014-11" db="EMBL/GenBank/DDBJ databases">
        <authorList>
            <person name="Amaro Gonzalez C."/>
        </authorList>
    </citation>
    <scope>NUCLEOTIDE SEQUENCE</scope>
</reference>
<proteinExistence type="predicted"/>
<reference evidence="1" key="2">
    <citation type="journal article" date="2015" name="Fish Shellfish Immunol.">
        <title>Early steps in the European eel (Anguilla anguilla)-Vibrio vulnificus interaction in the gills: Role of the RtxA13 toxin.</title>
        <authorList>
            <person name="Callol A."/>
            <person name="Pajuelo D."/>
            <person name="Ebbesson L."/>
            <person name="Teles M."/>
            <person name="MacKenzie S."/>
            <person name="Amaro C."/>
        </authorList>
    </citation>
    <scope>NUCLEOTIDE SEQUENCE</scope>
</reference>
<sequence>MKISAWTEVTSAVLSKF</sequence>
<accession>A0A0E9QFL6</accession>
<name>A0A0E9QFL6_ANGAN</name>
<dbReference type="EMBL" id="GBXM01093452">
    <property type="protein sequence ID" value="JAH15125.1"/>
    <property type="molecule type" value="Transcribed_RNA"/>
</dbReference>
<evidence type="ECO:0000313" key="1">
    <source>
        <dbReference type="EMBL" id="JAH15125.1"/>
    </source>
</evidence>